<keyword evidence="3" id="KW-0576">Peroxisome</keyword>
<feature type="compositionally biased region" description="Polar residues" evidence="5">
    <location>
        <begin position="183"/>
        <end position="192"/>
    </location>
</feature>
<reference evidence="6 7" key="2">
    <citation type="journal article" date="2012" name="Open Biol.">
        <title>Characteristics of nucleosomes and linker DNA regions on the genome of the basidiomycete Mixia osmundae revealed by mono- and dinucleosome mapping.</title>
        <authorList>
            <person name="Nishida H."/>
            <person name="Kondo S."/>
            <person name="Matsumoto T."/>
            <person name="Suzuki Y."/>
            <person name="Yoshikawa H."/>
            <person name="Taylor T.D."/>
            <person name="Sugiyama J."/>
        </authorList>
    </citation>
    <scope>NUCLEOTIDE SEQUENCE [LARGE SCALE GENOMIC DNA]</scope>
    <source>
        <strain evidence="7">CBS 9802 / IAM 14324 / JCM 22182 / KY 12970</strain>
    </source>
</reference>
<dbReference type="OMA" id="PLCVHWS"/>
<dbReference type="AlphaFoldDB" id="G7DXK6"/>
<dbReference type="eggNOG" id="ENOG502S0FG">
    <property type="taxonomic scope" value="Eukaryota"/>
</dbReference>
<comment type="subcellular location">
    <subcellularLocation>
        <location evidence="4">Peroxisome membrane</location>
    </subcellularLocation>
</comment>
<gene>
    <name evidence="6" type="primary">Mo01973</name>
    <name evidence="6" type="ORF">E5Q_01973</name>
</gene>
<dbReference type="InterPro" id="IPR008733">
    <property type="entry name" value="PEX11"/>
</dbReference>
<dbReference type="RefSeq" id="XP_014569821.1">
    <property type="nucleotide sequence ID" value="XM_014714335.1"/>
</dbReference>
<dbReference type="OrthoDB" id="10005898at2759"/>
<evidence type="ECO:0008006" key="8">
    <source>
        <dbReference type="Google" id="ProtNLM"/>
    </source>
</evidence>
<name>G7DXK6_MIXOS</name>
<dbReference type="HOGENOM" id="CLU_052213_3_0_1"/>
<keyword evidence="7" id="KW-1185">Reference proteome</keyword>
<comment type="caution">
    <text evidence="6">The sequence shown here is derived from an EMBL/GenBank/DDBJ whole genome shotgun (WGS) entry which is preliminary data.</text>
</comment>
<proteinExistence type="predicted"/>
<sequence length="257" mass="29567">MALDEIKPFSAFPETPNLDHLVRYLSTWSGTDKVLMSYQYSSKLLIYILRRRQLKSQSADSLAGLSAIVSDARILLRFWGLLPIFQWLRGLEQTKSPTSARLHTIERLQGYSMLLYYPLEHTYYLAAHKIIKMSTETMNKIGLWSCRFWLVYVVLQLSHLYEESRILTRQVKAIRQRRASSKRAPTQEQGQVQREEDREVALKSSAIFTELVINTGYAPLTLHWSLPQGIFTNDVWVGLFGTIAALGQLRAGWRATA</sequence>
<evidence type="ECO:0000256" key="4">
    <source>
        <dbReference type="ARBA" id="ARBA00046271"/>
    </source>
</evidence>
<organism evidence="6 7">
    <name type="scientific">Mixia osmundae (strain CBS 9802 / IAM 14324 / JCM 22182 / KY 12970)</name>
    <dbReference type="NCBI Taxonomy" id="764103"/>
    <lineage>
        <taxon>Eukaryota</taxon>
        <taxon>Fungi</taxon>
        <taxon>Dikarya</taxon>
        <taxon>Basidiomycota</taxon>
        <taxon>Pucciniomycotina</taxon>
        <taxon>Mixiomycetes</taxon>
        <taxon>Mixiales</taxon>
        <taxon>Mixiaceae</taxon>
        <taxon>Mixia</taxon>
    </lineage>
</organism>
<reference evidence="6 7" key="1">
    <citation type="journal article" date="2011" name="J. Gen. Appl. Microbiol.">
        <title>Draft genome sequencing of the enigmatic basidiomycete Mixia osmundae.</title>
        <authorList>
            <person name="Nishida H."/>
            <person name="Nagatsuka Y."/>
            <person name="Sugiyama J."/>
        </authorList>
    </citation>
    <scope>NUCLEOTIDE SEQUENCE [LARGE SCALE GENOMIC DNA]</scope>
    <source>
        <strain evidence="7">CBS 9802 / IAM 14324 / JCM 22182 / KY 12970</strain>
    </source>
</reference>
<dbReference type="GO" id="GO:0005778">
    <property type="term" value="C:peroxisomal membrane"/>
    <property type="evidence" value="ECO:0007669"/>
    <property type="project" value="UniProtKB-SubCell"/>
</dbReference>
<evidence type="ECO:0000256" key="2">
    <source>
        <dbReference type="ARBA" id="ARBA00023136"/>
    </source>
</evidence>
<dbReference type="STRING" id="764103.G7DXK6"/>
<evidence type="ECO:0000313" key="7">
    <source>
        <dbReference type="Proteomes" id="UP000009131"/>
    </source>
</evidence>
<evidence type="ECO:0000313" key="6">
    <source>
        <dbReference type="EMBL" id="GAA95316.1"/>
    </source>
</evidence>
<protein>
    <recommendedName>
        <fullName evidence="8">Peroxisomal biogenesis factor 11</fullName>
    </recommendedName>
</protein>
<evidence type="ECO:0000256" key="5">
    <source>
        <dbReference type="SAM" id="MobiDB-lite"/>
    </source>
</evidence>
<keyword evidence="1" id="KW-0962">Peroxisome biogenesis</keyword>
<dbReference type="PANTHER" id="PTHR12652:SF25">
    <property type="entry name" value="MICROBODY (PEROXISOME) PROLIFERATION PROTEIN PEROXIN 11C (EUROFUNG)"/>
    <property type="match status" value="1"/>
</dbReference>
<dbReference type="EMBL" id="BABT02000061">
    <property type="protein sequence ID" value="GAA95316.1"/>
    <property type="molecule type" value="Genomic_DNA"/>
</dbReference>
<dbReference type="Proteomes" id="UP000009131">
    <property type="component" value="Unassembled WGS sequence"/>
</dbReference>
<dbReference type="PANTHER" id="PTHR12652">
    <property type="entry name" value="PEROXISOMAL BIOGENESIS FACTOR 11"/>
    <property type="match status" value="1"/>
</dbReference>
<evidence type="ECO:0000256" key="3">
    <source>
        <dbReference type="ARBA" id="ARBA00023140"/>
    </source>
</evidence>
<dbReference type="Pfam" id="PF05648">
    <property type="entry name" value="PEX11"/>
    <property type="match status" value="1"/>
</dbReference>
<dbReference type="GO" id="GO:0016559">
    <property type="term" value="P:peroxisome fission"/>
    <property type="evidence" value="ECO:0007669"/>
    <property type="project" value="InterPro"/>
</dbReference>
<accession>G7DXK6</accession>
<dbReference type="InParanoid" id="G7DXK6"/>
<keyword evidence="2" id="KW-0472">Membrane</keyword>
<feature type="region of interest" description="Disordered" evidence="5">
    <location>
        <begin position="178"/>
        <end position="197"/>
    </location>
</feature>
<evidence type="ECO:0000256" key="1">
    <source>
        <dbReference type="ARBA" id="ARBA00022593"/>
    </source>
</evidence>